<keyword evidence="9" id="KW-1185">Reference proteome</keyword>
<keyword evidence="3 6" id="KW-0812">Transmembrane</keyword>
<evidence type="ECO:0000313" key="9">
    <source>
        <dbReference type="Proteomes" id="UP000276301"/>
    </source>
</evidence>
<dbReference type="PROSITE" id="PS50887">
    <property type="entry name" value="GGDEF"/>
    <property type="match status" value="1"/>
</dbReference>
<keyword evidence="4 6" id="KW-1133">Transmembrane helix</keyword>
<dbReference type="SUPFAM" id="SSF55073">
    <property type="entry name" value="Nucleotide cyclase"/>
    <property type="match status" value="1"/>
</dbReference>
<dbReference type="InterPro" id="IPR033479">
    <property type="entry name" value="dCache_1"/>
</dbReference>
<dbReference type="InterPro" id="IPR043128">
    <property type="entry name" value="Rev_trsase/Diguanyl_cyclase"/>
</dbReference>
<comment type="subcellular location">
    <subcellularLocation>
        <location evidence="1">Cell membrane</location>
        <topology evidence="1">Multi-pass membrane protein</topology>
    </subcellularLocation>
</comment>
<feature type="transmembrane region" description="Helical" evidence="6">
    <location>
        <begin position="302"/>
        <end position="320"/>
    </location>
</feature>
<dbReference type="GO" id="GO:0005886">
    <property type="term" value="C:plasma membrane"/>
    <property type="evidence" value="ECO:0007669"/>
    <property type="project" value="UniProtKB-SubCell"/>
</dbReference>
<evidence type="ECO:0000256" key="2">
    <source>
        <dbReference type="ARBA" id="ARBA00022475"/>
    </source>
</evidence>
<organism evidence="8 9">
    <name type="scientific">Anaerotruncus massiliensis</name>
    <name type="common">ex Liu et al. 2021</name>
    <dbReference type="NCBI Taxonomy" id="2321404"/>
    <lineage>
        <taxon>Bacteria</taxon>
        <taxon>Bacillati</taxon>
        <taxon>Bacillota</taxon>
        <taxon>Clostridia</taxon>
        <taxon>Eubacteriales</taxon>
        <taxon>Oscillospiraceae</taxon>
        <taxon>Anaerotruncus</taxon>
    </lineage>
</organism>
<proteinExistence type="predicted"/>
<dbReference type="RefSeq" id="WP_121586583.1">
    <property type="nucleotide sequence ID" value="NZ_RCHT01000007.1"/>
</dbReference>
<dbReference type="InterPro" id="IPR052163">
    <property type="entry name" value="DGC-Regulatory_Protein"/>
</dbReference>
<dbReference type="EMBL" id="RCHT01000007">
    <property type="protein sequence ID" value="RLL12096.1"/>
    <property type="molecule type" value="Genomic_DNA"/>
</dbReference>
<dbReference type="InterPro" id="IPR035965">
    <property type="entry name" value="PAS-like_dom_sf"/>
</dbReference>
<sequence>MKKNILMRTNLLVCLIIIVGFLLTAVLSYRANYSASLQNIEEVSSLTSEGIYYQMATTFTKPVNVSLTMANDSLLREYLSGEGERLDDPSYIGTLSEYLGAYQRKYDYDAVFLISTRTGRYYNFNGLDRVLDPGDPENVWYYELLQSPEDYAMNVDNDEVEGAENRITVFVNCKIHDESGEVIGVVGVGMRITSLQAVLQGYEDKFGVGAFLVDGNGTIEISPRYTGYEAVNLFDVTHYSDRVRREILTWKEEGMARSFWITGGSGLQKTDYVVARYLPELEWHLVVNQDTATLVEALNRQLVLTMLVICVIIAVILWVITHVIRTFNRQIVELTRSVEQERRTVFEKATGQLFEDIYELDITHNRPANHATEQYFESLGAPHGTPYDKALQIVAKKQVKEEFRQGYLDTFLPENVLRAFQQGREALRYELMISRDGGEYYWMRITARLVPLEGDGSLRMLVYRQNIDAEKKQEERMRLLAQTDEMTGLFTKAATQRRIEDCLRENPGRLYAFFIFDIDNFKRANDSYGHAFGDGVIREFTRILRGHFRADDLLGRIGGDEFAAFVAAPDETWAAEKAAELSAALDRAYGAEEKNWHLSASIGVSFAPRQGDGFDGLYRAADAALYKSKERGKNGYTISDGARGRD</sequence>
<dbReference type="NCBIfam" id="TIGR00254">
    <property type="entry name" value="GGDEF"/>
    <property type="match status" value="1"/>
</dbReference>
<dbReference type="PANTHER" id="PTHR46663">
    <property type="entry name" value="DIGUANYLATE CYCLASE DGCT-RELATED"/>
    <property type="match status" value="1"/>
</dbReference>
<dbReference type="CDD" id="cd01949">
    <property type="entry name" value="GGDEF"/>
    <property type="match status" value="1"/>
</dbReference>
<dbReference type="Pfam" id="PF02743">
    <property type="entry name" value="dCache_1"/>
    <property type="match status" value="1"/>
</dbReference>
<dbReference type="Gene3D" id="3.30.450.20">
    <property type="entry name" value="PAS domain"/>
    <property type="match status" value="1"/>
</dbReference>
<evidence type="ECO:0000256" key="3">
    <source>
        <dbReference type="ARBA" id="ARBA00022692"/>
    </source>
</evidence>
<keyword evidence="5 6" id="KW-0472">Membrane</keyword>
<dbReference type="Gene3D" id="3.30.70.270">
    <property type="match status" value="1"/>
</dbReference>
<protein>
    <submittedName>
        <fullName evidence="8">GGDEF domain-containing protein</fullName>
    </submittedName>
</protein>
<dbReference type="PANTHER" id="PTHR46663:SF3">
    <property type="entry name" value="SLL0267 PROTEIN"/>
    <property type="match status" value="1"/>
</dbReference>
<dbReference type="AlphaFoldDB" id="A0A498CMA4"/>
<dbReference type="SMART" id="SM00267">
    <property type="entry name" value="GGDEF"/>
    <property type="match status" value="1"/>
</dbReference>
<evidence type="ECO:0000256" key="5">
    <source>
        <dbReference type="ARBA" id="ARBA00023136"/>
    </source>
</evidence>
<reference evidence="8 9" key="1">
    <citation type="submission" date="2018-10" db="EMBL/GenBank/DDBJ databases">
        <title>Anaerotruncus faecis sp. nov., isolated from human feces.</title>
        <authorList>
            <person name="Wang Y.-J."/>
        </authorList>
    </citation>
    <scope>NUCLEOTIDE SEQUENCE [LARGE SCALE GENOMIC DNA]</scope>
    <source>
        <strain evidence="8 9">22A2-44</strain>
    </source>
</reference>
<accession>A0A498CMA4</accession>
<evidence type="ECO:0000259" key="7">
    <source>
        <dbReference type="PROSITE" id="PS50887"/>
    </source>
</evidence>
<dbReference type="Proteomes" id="UP000276301">
    <property type="component" value="Unassembled WGS sequence"/>
</dbReference>
<comment type="caution">
    <text evidence="8">The sequence shown here is derived from an EMBL/GenBank/DDBJ whole genome shotgun (WGS) entry which is preliminary data.</text>
</comment>
<dbReference type="Pfam" id="PF00990">
    <property type="entry name" value="GGDEF"/>
    <property type="match status" value="1"/>
</dbReference>
<gene>
    <name evidence="8" type="ORF">D4A47_06085</name>
</gene>
<keyword evidence="2" id="KW-1003">Cell membrane</keyword>
<dbReference type="SUPFAM" id="SSF55785">
    <property type="entry name" value="PYP-like sensor domain (PAS domain)"/>
    <property type="match status" value="1"/>
</dbReference>
<evidence type="ECO:0000256" key="4">
    <source>
        <dbReference type="ARBA" id="ARBA00022989"/>
    </source>
</evidence>
<name>A0A498CMA4_9FIRM</name>
<evidence type="ECO:0000256" key="1">
    <source>
        <dbReference type="ARBA" id="ARBA00004651"/>
    </source>
</evidence>
<evidence type="ECO:0000313" key="8">
    <source>
        <dbReference type="EMBL" id="RLL12096.1"/>
    </source>
</evidence>
<feature type="domain" description="GGDEF" evidence="7">
    <location>
        <begin position="509"/>
        <end position="641"/>
    </location>
</feature>
<dbReference type="InterPro" id="IPR000160">
    <property type="entry name" value="GGDEF_dom"/>
</dbReference>
<evidence type="ECO:0000256" key="6">
    <source>
        <dbReference type="SAM" id="Phobius"/>
    </source>
</evidence>
<dbReference type="InterPro" id="IPR029787">
    <property type="entry name" value="Nucleotide_cyclase"/>
</dbReference>